<evidence type="ECO:0000313" key="5">
    <source>
        <dbReference type="Proteomes" id="UP001153076"/>
    </source>
</evidence>
<keyword evidence="5" id="KW-1185">Reference proteome</keyword>
<evidence type="ECO:0000313" key="4">
    <source>
        <dbReference type="EMBL" id="KAJ8446430.1"/>
    </source>
</evidence>
<evidence type="ECO:0000256" key="2">
    <source>
        <dbReference type="SAM" id="MobiDB-lite"/>
    </source>
</evidence>
<comment type="similarity">
    <text evidence="1">Belongs to the SS18 family.</text>
</comment>
<organism evidence="4 5">
    <name type="scientific">Carnegiea gigantea</name>
    <dbReference type="NCBI Taxonomy" id="171969"/>
    <lineage>
        <taxon>Eukaryota</taxon>
        <taxon>Viridiplantae</taxon>
        <taxon>Streptophyta</taxon>
        <taxon>Embryophyta</taxon>
        <taxon>Tracheophyta</taxon>
        <taxon>Spermatophyta</taxon>
        <taxon>Magnoliopsida</taxon>
        <taxon>eudicotyledons</taxon>
        <taxon>Gunneridae</taxon>
        <taxon>Pentapetalae</taxon>
        <taxon>Caryophyllales</taxon>
        <taxon>Cactineae</taxon>
        <taxon>Cactaceae</taxon>
        <taxon>Cactoideae</taxon>
        <taxon>Echinocereeae</taxon>
        <taxon>Carnegiea</taxon>
    </lineage>
</organism>
<feature type="compositionally biased region" description="Low complexity" evidence="2">
    <location>
        <begin position="85"/>
        <end position="96"/>
    </location>
</feature>
<dbReference type="AlphaFoldDB" id="A0A9Q1QND2"/>
<reference evidence="4" key="1">
    <citation type="submission" date="2022-04" db="EMBL/GenBank/DDBJ databases">
        <title>Carnegiea gigantea Genome sequencing and assembly v2.</title>
        <authorList>
            <person name="Copetti D."/>
            <person name="Sanderson M.J."/>
            <person name="Burquez A."/>
            <person name="Wojciechowski M.F."/>
        </authorList>
    </citation>
    <scope>NUCLEOTIDE SEQUENCE</scope>
    <source>
        <strain evidence="4">SGP5-SGP5p</strain>
        <tissue evidence="4">Aerial part</tissue>
    </source>
</reference>
<feature type="compositionally biased region" description="Low complexity" evidence="2">
    <location>
        <begin position="1"/>
        <end position="24"/>
    </location>
</feature>
<sequence>MQHHQQQQQQSPQMMNNPPSQSQPTTNITTEQIQKYLEENKQLILAIMENQNLGKTNDLAQYQAQLQKNLMYLAAVADAQPQEPTGPSQPQVTTQPTNPPGPLMQPPQPVISQQQAGSFGSRLPFTVQSLDQQLPHVQQQQSMAGAMGMRMGGNNGFHPAMQGGFGTATRLMDVHGRRDGSEAGFSDAQGKSSGQGGGQ</sequence>
<gene>
    <name evidence="4" type="ORF">Cgig2_019323</name>
</gene>
<evidence type="ECO:0000256" key="1">
    <source>
        <dbReference type="ARBA" id="ARBA00007945"/>
    </source>
</evidence>
<feature type="domain" description="SS18 N-terminal" evidence="3">
    <location>
        <begin position="27"/>
        <end position="81"/>
    </location>
</feature>
<feature type="compositionally biased region" description="Pro residues" evidence="2">
    <location>
        <begin position="97"/>
        <end position="109"/>
    </location>
</feature>
<dbReference type="OrthoDB" id="10265171at2759"/>
<proteinExistence type="inferred from homology"/>
<comment type="caution">
    <text evidence="4">The sequence shown here is derived from an EMBL/GenBank/DDBJ whole genome shotgun (WGS) entry which is preliminary data.</text>
</comment>
<feature type="region of interest" description="Disordered" evidence="2">
    <location>
        <begin position="79"/>
        <end position="111"/>
    </location>
</feature>
<dbReference type="Pfam" id="PF05030">
    <property type="entry name" value="SSXT"/>
    <property type="match status" value="1"/>
</dbReference>
<accession>A0A9Q1QND2</accession>
<feature type="region of interest" description="Disordered" evidence="2">
    <location>
        <begin position="1"/>
        <end position="34"/>
    </location>
</feature>
<dbReference type="InterPro" id="IPR007726">
    <property type="entry name" value="SS18_N"/>
</dbReference>
<name>A0A9Q1QND2_9CARY</name>
<feature type="compositionally biased region" description="Basic and acidic residues" evidence="2">
    <location>
        <begin position="172"/>
        <end position="181"/>
    </location>
</feature>
<dbReference type="Proteomes" id="UP001153076">
    <property type="component" value="Unassembled WGS sequence"/>
</dbReference>
<feature type="region of interest" description="Disordered" evidence="2">
    <location>
        <begin position="161"/>
        <end position="199"/>
    </location>
</feature>
<evidence type="ECO:0000259" key="3">
    <source>
        <dbReference type="Pfam" id="PF05030"/>
    </source>
</evidence>
<protein>
    <recommendedName>
        <fullName evidence="3">SS18 N-terminal domain-containing protein</fullName>
    </recommendedName>
</protein>
<dbReference type="EMBL" id="JAKOGI010000056">
    <property type="protein sequence ID" value="KAJ8446430.1"/>
    <property type="molecule type" value="Genomic_DNA"/>
</dbReference>